<dbReference type="Proteomes" id="UP000304148">
    <property type="component" value="Chromosome"/>
</dbReference>
<accession>A0A383RD72</accession>
<sequence length="47" mass="5711">MNGKYIHIEVLITRNLDIKKDAYPIWRRRHESSLDLLSYSENVYKQC</sequence>
<proteinExistence type="predicted"/>
<dbReference type="EMBL" id="LS992241">
    <property type="protein sequence ID" value="SYX85055.1"/>
    <property type="molecule type" value="Genomic_DNA"/>
</dbReference>
<evidence type="ECO:0000313" key="1">
    <source>
        <dbReference type="EMBL" id="SYX85055.1"/>
    </source>
</evidence>
<dbReference type="AlphaFoldDB" id="A0A383RD72"/>
<organism evidence="1 2">
    <name type="scientific">Paenibacillus alvei</name>
    <name type="common">Bacillus alvei</name>
    <dbReference type="NCBI Taxonomy" id="44250"/>
    <lineage>
        <taxon>Bacteria</taxon>
        <taxon>Bacillati</taxon>
        <taxon>Bacillota</taxon>
        <taxon>Bacilli</taxon>
        <taxon>Bacillales</taxon>
        <taxon>Paenibacillaceae</taxon>
        <taxon>Paenibacillus</taxon>
    </lineage>
</organism>
<evidence type="ECO:0000313" key="2">
    <source>
        <dbReference type="Proteomes" id="UP000304148"/>
    </source>
</evidence>
<reference evidence="2" key="1">
    <citation type="submission" date="2018-08" db="EMBL/GenBank/DDBJ databases">
        <authorList>
            <person name="Chevrot R."/>
        </authorList>
    </citation>
    <scope>NUCLEOTIDE SEQUENCE [LARGE SCALE GENOMIC DNA]</scope>
</reference>
<gene>
    <name evidence="1" type="ORF">PBLR_13477</name>
</gene>
<protein>
    <submittedName>
        <fullName evidence="1">Uncharacterized protein</fullName>
    </submittedName>
</protein>
<name>A0A383RD72_PAEAL</name>